<feature type="region of interest" description="Disordered" evidence="1">
    <location>
        <begin position="30"/>
        <end position="51"/>
    </location>
</feature>
<feature type="compositionally biased region" description="Polar residues" evidence="1">
    <location>
        <begin position="40"/>
        <end position="51"/>
    </location>
</feature>
<comment type="caution">
    <text evidence="2">The sequence shown here is derived from an EMBL/GenBank/DDBJ whole genome shotgun (WGS) entry which is preliminary data.</text>
</comment>
<evidence type="ECO:0000313" key="2">
    <source>
        <dbReference type="EMBL" id="KAG5198220.1"/>
    </source>
</evidence>
<reference evidence="2 3" key="1">
    <citation type="submission" date="2020-12" db="EMBL/GenBank/DDBJ databases">
        <title>De novo assembly of Tibetan sheep genome.</title>
        <authorList>
            <person name="Li X."/>
        </authorList>
    </citation>
    <scope>NUCLEOTIDE SEQUENCE [LARGE SCALE GENOMIC DNA]</scope>
    <source>
        <tissue evidence="2">Heart</tissue>
    </source>
</reference>
<dbReference type="Proteomes" id="UP000664991">
    <property type="component" value="Unassembled WGS sequence"/>
</dbReference>
<accession>A0A836CTC8</accession>
<name>A0A836CTC8_SHEEP</name>
<evidence type="ECO:0000313" key="3">
    <source>
        <dbReference type="Proteomes" id="UP000664991"/>
    </source>
</evidence>
<sequence>MIRIFPDFSVQVTAAAAGGAAAGVPAGAGMGRAGAAANGTPQNVQGITSYQQRREGASCEKCSSPFHYSDMTTPVTTFNFS</sequence>
<gene>
    <name evidence="2" type="ORF">JEQ12_007910</name>
</gene>
<proteinExistence type="predicted"/>
<organism evidence="2 3">
    <name type="scientific">Ovis aries</name>
    <name type="common">Sheep</name>
    <dbReference type="NCBI Taxonomy" id="9940"/>
    <lineage>
        <taxon>Eukaryota</taxon>
        <taxon>Metazoa</taxon>
        <taxon>Chordata</taxon>
        <taxon>Craniata</taxon>
        <taxon>Vertebrata</taxon>
        <taxon>Euteleostomi</taxon>
        <taxon>Mammalia</taxon>
        <taxon>Eutheria</taxon>
        <taxon>Laurasiatheria</taxon>
        <taxon>Artiodactyla</taxon>
        <taxon>Ruminantia</taxon>
        <taxon>Pecora</taxon>
        <taxon>Bovidae</taxon>
        <taxon>Caprinae</taxon>
        <taxon>Ovis</taxon>
    </lineage>
</organism>
<dbReference type="EMBL" id="JAEMGP010000018">
    <property type="protein sequence ID" value="KAG5198220.1"/>
    <property type="molecule type" value="Genomic_DNA"/>
</dbReference>
<evidence type="ECO:0000256" key="1">
    <source>
        <dbReference type="SAM" id="MobiDB-lite"/>
    </source>
</evidence>
<dbReference type="AlphaFoldDB" id="A0A836CTC8"/>
<protein>
    <submittedName>
        <fullName evidence="2">Uncharacterized protein</fullName>
    </submittedName>
</protein>